<keyword evidence="2" id="KW-1185">Reference proteome</keyword>
<name>A0AAD7I2T9_9AGAR</name>
<sequence length="144" mass="16528">MGSPKSKPTATRPKARPKVSISPLFYDILTMTRSIPLLKTCVINALPALRYLKRNVNFQDLDDQAHLFYAGINRIMERLYTLPREWYAFCVDEDTYPSDLSNLIKVIPPARNQVVFDPSDYDPLGRLFVNYDDSVPTEPRSEDS</sequence>
<dbReference type="AlphaFoldDB" id="A0AAD7I2T9"/>
<reference evidence="1" key="1">
    <citation type="submission" date="2023-03" db="EMBL/GenBank/DDBJ databases">
        <title>Massive genome expansion in bonnet fungi (Mycena s.s.) driven by repeated elements and novel gene families across ecological guilds.</title>
        <authorList>
            <consortium name="Lawrence Berkeley National Laboratory"/>
            <person name="Harder C.B."/>
            <person name="Miyauchi S."/>
            <person name="Viragh M."/>
            <person name="Kuo A."/>
            <person name="Thoen E."/>
            <person name="Andreopoulos B."/>
            <person name="Lu D."/>
            <person name="Skrede I."/>
            <person name="Drula E."/>
            <person name="Henrissat B."/>
            <person name="Morin E."/>
            <person name="Kohler A."/>
            <person name="Barry K."/>
            <person name="LaButti K."/>
            <person name="Morin E."/>
            <person name="Salamov A."/>
            <person name="Lipzen A."/>
            <person name="Mereny Z."/>
            <person name="Hegedus B."/>
            <person name="Baldrian P."/>
            <person name="Stursova M."/>
            <person name="Weitz H."/>
            <person name="Taylor A."/>
            <person name="Grigoriev I.V."/>
            <person name="Nagy L.G."/>
            <person name="Martin F."/>
            <person name="Kauserud H."/>
        </authorList>
    </citation>
    <scope>NUCLEOTIDE SEQUENCE</scope>
    <source>
        <strain evidence="1">CBHHK188m</strain>
    </source>
</reference>
<proteinExistence type="predicted"/>
<accession>A0AAD7I2T9</accession>
<evidence type="ECO:0000313" key="2">
    <source>
        <dbReference type="Proteomes" id="UP001215280"/>
    </source>
</evidence>
<dbReference type="Proteomes" id="UP001215280">
    <property type="component" value="Unassembled WGS sequence"/>
</dbReference>
<dbReference type="EMBL" id="JARJLG010000165">
    <property type="protein sequence ID" value="KAJ7733870.1"/>
    <property type="molecule type" value="Genomic_DNA"/>
</dbReference>
<organism evidence="1 2">
    <name type="scientific">Mycena maculata</name>
    <dbReference type="NCBI Taxonomy" id="230809"/>
    <lineage>
        <taxon>Eukaryota</taxon>
        <taxon>Fungi</taxon>
        <taxon>Dikarya</taxon>
        <taxon>Basidiomycota</taxon>
        <taxon>Agaricomycotina</taxon>
        <taxon>Agaricomycetes</taxon>
        <taxon>Agaricomycetidae</taxon>
        <taxon>Agaricales</taxon>
        <taxon>Marasmiineae</taxon>
        <taxon>Mycenaceae</taxon>
        <taxon>Mycena</taxon>
    </lineage>
</organism>
<evidence type="ECO:0000313" key="1">
    <source>
        <dbReference type="EMBL" id="KAJ7733870.1"/>
    </source>
</evidence>
<comment type="caution">
    <text evidence="1">The sequence shown here is derived from an EMBL/GenBank/DDBJ whole genome shotgun (WGS) entry which is preliminary data.</text>
</comment>
<gene>
    <name evidence="1" type="ORF">DFH07DRAFT_967846</name>
</gene>
<protein>
    <submittedName>
        <fullName evidence="1">Uncharacterized protein</fullName>
    </submittedName>
</protein>